<dbReference type="AlphaFoldDB" id="A0A413VXN5"/>
<dbReference type="SUPFAM" id="SSF55729">
    <property type="entry name" value="Acyl-CoA N-acyltransferases (Nat)"/>
    <property type="match status" value="1"/>
</dbReference>
<dbReference type="EMBL" id="QSGO01000001">
    <property type="protein sequence ID" value="RHB38335.1"/>
    <property type="molecule type" value="Genomic_DNA"/>
</dbReference>
<dbReference type="RefSeq" id="WP_025867591.1">
    <property type="nucleotide sequence ID" value="NZ_CABJFV010000001.1"/>
</dbReference>
<evidence type="ECO:0000313" key="3">
    <source>
        <dbReference type="Proteomes" id="UP000284379"/>
    </source>
</evidence>
<evidence type="ECO:0000313" key="2">
    <source>
        <dbReference type="EMBL" id="RHB38335.1"/>
    </source>
</evidence>
<protein>
    <submittedName>
        <fullName evidence="2">GNAT family N-acetyltransferase</fullName>
    </submittedName>
</protein>
<name>A0A413VXN5_9BACE</name>
<dbReference type="InterPro" id="IPR016181">
    <property type="entry name" value="Acyl_CoA_acyltransferase"/>
</dbReference>
<dbReference type="PROSITE" id="PS51186">
    <property type="entry name" value="GNAT"/>
    <property type="match status" value="1"/>
</dbReference>
<dbReference type="Gene3D" id="3.40.630.30">
    <property type="match status" value="1"/>
</dbReference>
<dbReference type="GO" id="GO:0016747">
    <property type="term" value="F:acyltransferase activity, transferring groups other than amino-acyl groups"/>
    <property type="evidence" value="ECO:0007669"/>
    <property type="project" value="InterPro"/>
</dbReference>
<comment type="caution">
    <text evidence="2">The sequence shown here is derived from an EMBL/GenBank/DDBJ whole genome shotgun (WGS) entry which is preliminary data.</text>
</comment>
<evidence type="ECO:0000259" key="1">
    <source>
        <dbReference type="PROSITE" id="PS51186"/>
    </source>
</evidence>
<dbReference type="Pfam" id="PF13523">
    <property type="entry name" value="Acetyltransf_8"/>
    <property type="match status" value="1"/>
</dbReference>
<reference evidence="2 3" key="1">
    <citation type="submission" date="2018-08" db="EMBL/GenBank/DDBJ databases">
        <title>A genome reference for cultivated species of the human gut microbiota.</title>
        <authorList>
            <person name="Zou Y."/>
            <person name="Xue W."/>
            <person name="Luo G."/>
        </authorList>
    </citation>
    <scope>NUCLEOTIDE SEQUENCE [LARGE SCALE GENOMIC DNA]</scope>
    <source>
        <strain evidence="2 3">AM40-30BH</strain>
    </source>
</reference>
<dbReference type="GeneID" id="69502770"/>
<accession>A0A413VXN5</accession>
<sequence length="170" mass="19669">MGINKEEITLKQLTDEDIPLFESWLDKEYIKKWFGDKEDWLYEISERNGKYGFLTHFIVYHNDRKIGYCLYGDCFYIKDLEEEGHDFKSLYGDVTAKNHTYEIGYLIGEEGYLNKGIGKIIIQLLEAKLIGIGAKEMVADPCEENVISVKTLLGNGFKKKSDGDYRKVIS</sequence>
<dbReference type="InterPro" id="IPR000182">
    <property type="entry name" value="GNAT_dom"/>
</dbReference>
<organism evidence="2 3">
    <name type="scientific">Bacteroides nordii</name>
    <dbReference type="NCBI Taxonomy" id="291645"/>
    <lineage>
        <taxon>Bacteria</taxon>
        <taxon>Pseudomonadati</taxon>
        <taxon>Bacteroidota</taxon>
        <taxon>Bacteroidia</taxon>
        <taxon>Bacteroidales</taxon>
        <taxon>Bacteroidaceae</taxon>
        <taxon>Bacteroides</taxon>
    </lineage>
</organism>
<feature type="domain" description="N-acetyltransferase" evidence="1">
    <location>
        <begin position="8"/>
        <end position="170"/>
    </location>
</feature>
<gene>
    <name evidence="2" type="ORF">DW888_00495</name>
</gene>
<dbReference type="Proteomes" id="UP000284379">
    <property type="component" value="Unassembled WGS sequence"/>
</dbReference>
<proteinExistence type="predicted"/>
<keyword evidence="2" id="KW-0808">Transferase</keyword>